<dbReference type="RefSeq" id="WP_165439860.1">
    <property type="nucleotide sequence ID" value="NZ_SHLD01000001.1"/>
</dbReference>
<protein>
    <submittedName>
        <fullName evidence="1">Uncharacterized protein</fullName>
    </submittedName>
</protein>
<organism evidence="1 2">
    <name type="scientific">Micromonospora kangleipakensis</name>
    <dbReference type="NCBI Taxonomy" id="1077942"/>
    <lineage>
        <taxon>Bacteria</taxon>
        <taxon>Bacillati</taxon>
        <taxon>Actinomycetota</taxon>
        <taxon>Actinomycetes</taxon>
        <taxon>Micromonosporales</taxon>
        <taxon>Micromonosporaceae</taxon>
        <taxon>Micromonospora</taxon>
    </lineage>
</organism>
<evidence type="ECO:0000313" key="1">
    <source>
        <dbReference type="EMBL" id="RZU72242.1"/>
    </source>
</evidence>
<dbReference type="EMBL" id="SHLD01000001">
    <property type="protein sequence ID" value="RZU72242.1"/>
    <property type="molecule type" value="Genomic_DNA"/>
</dbReference>
<comment type="caution">
    <text evidence="1">The sequence shown here is derived from an EMBL/GenBank/DDBJ whole genome shotgun (WGS) entry which is preliminary data.</text>
</comment>
<proteinExistence type="predicted"/>
<sequence length="47" mass="4706">MNRAFRRTGIGVAVVAAWVGIGGGAAQAAVVNPYTPQALCGLGYTTV</sequence>
<dbReference type="AlphaFoldDB" id="A0A4Q8B3Y5"/>
<evidence type="ECO:0000313" key="2">
    <source>
        <dbReference type="Proteomes" id="UP000294114"/>
    </source>
</evidence>
<name>A0A4Q8B3Y5_9ACTN</name>
<keyword evidence="2" id="KW-1185">Reference proteome</keyword>
<dbReference type="Proteomes" id="UP000294114">
    <property type="component" value="Unassembled WGS sequence"/>
</dbReference>
<reference evidence="1 2" key="1">
    <citation type="submission" date="2019-02" db="EMBL/GenBank/DDBJ databases">
        <title>Sequencing the genomes of 1000 actinobacteria strains.</title>
        <authorList>
            <person name="Klenk H.-P."/>
        </authorList>
    </citation>
    <scope>NUCLEOTIDE SEQUENCE [LARGE SCALE GENOMIC DNA]</scope>
    <source>
        <strain evidence="1 2">DSM 45612</strain>
    </source>
</reference>
<gene>
    <name evidence="1" type="ORF">EV384_0594</name>
</gene>
<accession>A0A4Q8B3Y5</accession>